<organism evidence="4 5">
    <name type="scientific">Tetrapyrgos nigripes</name>
    <dbReference type="NCBI Taxonomy" id="182062"/>
    <lineage>
        <taxon>Eukaryota</taxon>
        <taxon>Fungi</taxon>
        <taxon>Dikarya</taxon>
        <taxon>Basidiomycota</taxon>
        <taxon>Agaricomycotina</taxon>
        <taxon>Agaricomycetes</taxon>
        <taxon>Agaricomycetidae</taxon>
        <taxon>Agaricales</taxon>
        <taxon>Marasmiineae</taxon>
        <taxon>Marasmiaceae</taxon>
        <taxon>Tetrapyrgos</taxon>
    </lineage>
</organism>
<dbReference type="OrthoDB" id="5985073at2759"/>
<feature type="transmembrane region" description="Helical" evidence="2">
    <location>
        <begin position="430"/>
        <end position="450"/>
    </location>
</feature>
<protein>
    <submittedName>
        <fullName evidence="4">Uncharacterized protein</fullName>
    </submittedName>
</protein>
<feature type="region of interest" description="Disordered" evidence="1">
    <location>
        <begin position="165"/>
        <end position="192"/>
    </location>
</feature>
<comment type="caution">
    <text evidence="4">The sequence shown here is derived from an EMBL/GenBank/DDBJ whole genome shotgun (WGS) entry which is preliminary data.</text>
</comment>
<keyword evidence="5" id="KW-1185">Reference proteome</keyword>
<proteinExistence type="predicted"/>
<dbReference type="InterPro" id="IPR029058">
    <property type="entry name" value="AB_hydrolase_fold"/>
</dbReference>
<accession>A0A8H5LSM7</accession>
<dbReference type="EMBL" id="JAACJM010000017">
    <property type="protein sequence ID" value="KAF5367929.1"/>
    <property type="molecule type" value="Genomic_DNA"/>
</dbReference>
<name>A0A8H5LSM7_9AGAR</name>
<evidence type="ECO:0000313" key="5">
    <source>
        <dbReference type="Proteomes" id="UP000559256"/>
    </source>
</evidence>
<sequence length="451" mass="49215">MVPPHSFKGLRLYSSILTLSLLLNPITAVKWISIPSVSVSEINGWKELPIVPGADLITDFPIEGTSATFPVYQSSGLDNEAITRAVIVSGAQARDHWSHFITIENVLNALAGNDSSFDPKTISILSPCFLDQADYESGAANASNLYWSSSGWFTGHTAVGPEMITVDGDHEEEDEDDRDKVRKRDSQQVNSGATSISSFDVLDNIANHYMDKETYPNLQEIIFVGHSAAAQLLQRYAALRKPTDNDESIHFMIANPGTYLWLTSDRPVTVDSDNSSCSGIDDYKYGMSSSLVQYSNQDFAQIGRKGVVKRYRERNVHYAFGTADFGVGDYACQAMTQGATHLDRGMNFIMLLQSMVGGVPTTHTVDWIDGIGHDFEGMMDNEATSTRLFRNSSASSTGEQPATTSVYITTASASEYDGDDENNSGRSVHAGWLILTCTISTLSAVVGVFLL</sequence>
<evidence type="ECO:0000313" key="4">
    <source>
        <dbReference type="EMBL" id="KAF5367929.1"/>
    </source>
</evidence>
<evidence type="ECO:0000256" key="2">
    <source>
        <dbReference type="SAM" id="Phobius"/>
    </source>
</evidence>
<evidence type="ECO:0000256" key="1">
    <source>
        <dbReference type="SAM" id="MobiDB-lite"/>
    </source>
</evidence>
<dbReference type="PANTHER" id="PTHR35560:SF3">
    <property type="entry name" value="PEPTIDASE S9 PROLYL OLIGOPEPTIDASE CATALYTIC DOMAIN-CONTAINING PROTEIN"/>
    <property type="match status" value="1"/>
</dbReference>
<reference evidence="4 5" key="1">
    <citation type="journal article" date="2020" name="ISME J.">
        <title>Uncovering the hidden diversity of litter-decomposition mechanisms in mushroom-forming fungi.</title>
        <authorList>
            <person name="Floudas D."/>
            <person name="Bentzer J."/>
            <person name="Ahren D."/>
            <person name="Johansson T."/>
            <person name="Persson P."/>
            <person name="Tunlid A."/>
        </authorList>
    </citation>
    <scope>NUCLEOTIDE SEQUENCE [LARGE SCALE GENOMIC DNA]</scope>
    <source>
        <strain evidence="4 5">CBS 291.85</strain>
    </source>
</reference>
<dbReference type="Gene3D" id="3.40.50.1820">
    <property type="entry name" value="alpha/beta hydrolase"/>
    <property type="match status" value="1"/>
</dbReference>
<dbReference type="PANTHER" id="PTHR35560">
    <property type="entry name" value="BLL0132 PROTEIN"/>
    <property type="match status" value="1"/>
</dbReference>
<gene>
    <name evidence="4" type="ORF">D9758_004345</name>
</gene>
<evidence type="ECO:0000256" key="3">
    <source>
        <dbReference type="SAM" id="SignalP"/>
    </source>
</evidence>
<keyword evidence="2" id="KW-0812">Transmembrane</keyword>
<dbReference type="AlphaFoldDB" id="A0A8H5LSM7"/>
<keyword evidence="2" id="KW-1133">Transmembrane helix</keyword>
<feature type="chain" id="PRO_5034219261" evidence="3">
    <location>
        <begin position="29"/>
        <end position="451"/>
    </location>
</feature>
<dbReference type="Proteomes" id="UP000559256">
    <property type="component" value="Unassembled WGS sequence"/>
</dbReference>
<keyword evidence="2" id="KW-0472">Membrane</keyword>
<keyword evidence="3" id="KW-0732">Signal</keyword>
<feature type="signal peptide" evidence="3">
    <location>
        <begin position="1"/>
        <end position="28"/>
    </location>
</feature>